<proteinExistence type="predicted"/>
<evidence type="ECO:0000259" key="7">
    <source>
        <dbReference type="PROSITE" id="PS51285"/>
    </source>
</evidence>
<dbReference type="Pfam" id="PF00069">
    <property type="entry name" value="Pkinase"/>
    <property type="match status" value="1"/>
</dbReference>
<dbReference type="PANTHER" id="PTHR24346:SF75">
    <property type="entry name" value="AURORA KINASE"/>
    <property type="match status" value="1"/>
</dbReference>
<evidence type="ECO:0000256" key="4">
    <source>
        <dbReference type="ARBA" id="ARBA00022777"/>
    </source>
</evidence>
<dbReference type="GO" id="GO:0035556">
    <property type="term" value="P:intracellular signal transduction"/>
    <property type="evidence" value="ECO:0007669"/>
    <property type="project" value="TreeGrafter"/>
</dbReference>
<protein>
    <submittedName>
        <fullName evidence="8">Protein kinase domain-containing protein</fullName>
    </submittedName>
</protein>
<keyword evidence="3" id="KW-0547">Nucleotide-binding</keyword>
<dbReference type="Proteomes" id="UP001201812">
    <property type="component" value="Unassembled WGS sequence"/>
</dbReference>
<evidence type="ECO:0000313" key="9">
    <source>
        <dbReference type="Proteomes" id="UP001201812"/>
    </source>
</evidence>
<dbReference type="AlphaFoldDB" id="A0AAD4ML28"/>
<keyword evidence="9" id="KW-1185">Reference proteome</keyword>
<keyword evidence="5" id="KW-0067">ATP-binding</keyword>
<dbReference type="InterPro" id="IPR000719">
    <property type="entry name" value="Prot_kinase_dom"/>
</dbReference>
<evidence type="ECO:0000256" key="2">
    <source>
        <dbReference type="ARBA" id="ARBA00022679"/>
    </source>
</evidence>
<feature type="domain" description="AGC-kinase C-terminal" evidence="7">
    <location>
        <begin position="172"/>
        <end position="216"/>
    </location>
</feature>
<organism evidence="8 9">
    <name type="scientific">Ditylenchus destructor</name>
    <dbReference type="NCBI Taxonomy" id="166010"/>
    <lineage>
        <taxon>Eukaryota</taxon>
        <taxon>Metazoa</taxon>
        <taxon>Ecdysozoa</taxon>
        <taxon>Nematoda</taxon>
        <taxon>Chromadorea</taxon>
        <taxon>Rhabditida</taxon>
        <taxon>Tylenchina</taxon>
        <taxon>Tylenchomorpha</taxon>
        <taxon>Sphaerularioidea</taxon>
        <taxon>Anguinidae</taxon>
        <taxon>Anguininae</taxon>
        <taxon>Ditylenchus</taxon>
    </lineage>
</organism>
<reference evidence="8" key="1">
    <citation type="submission" date="2022-01" db="EMBL/GenBank/DDBJ databases">
        <title>Genome Sequence Resource for Two Populations of Ditylenchus destructor, the Migratory Endoparasitic Phytonematode.</title>
        <authorList>
            <person name="Zhang H."/>
            <person name="Lin R."/>
            <person name="Xie B."/>
        </authorList>
    </citation>
    <scope>NUCLEOTIDE SEQUENCE</scope>
    <source>
        <strain evidence="8">BazhouSP</strain>
    </source>
</reference>
<name>A0AAD4ML28_9BILA</name>
<accession>A0AAD4ML28</accession>
<dbReference type="PROSITE" id="PS51285">
    <property type="entry name" value="AGC_KINASE_CTER"/>
    <property type="match status" value="1"/>
</dbReference>
<keyword evidence="4 8" id="KW-0418">Kinase</keyword>
<dbReference type="PROSITE" id="PS50011">
    <property type="entry name" value="PROTEIN_KINASE_DOM"/>
    <property type="match status" value="1"/>
</dbReference>
<keyword evidence="1" id="KW-0723">Serine/threonine-protein kinase</keyword>
<dbReference type="SMART" id="SM00220">
    <property type="entry name" value="S_TKc"/>
    <property type="match status" value="1"/>
</dbReference>
<evidence type="ECO:0000313" key="8">
    <source>
        <dbReference type="EMBL" id="KAI1698635.1"/>
    </source>
</evidence>
<gene>
    <name evidence="8" type="ORF">DdX_17801</name>
</gene>
<dbReference type="InterPro" id="IPR011009">
    <property type="entry name" value="Kinase-like_dom_sf"/>
</dbReference>
<dbReference type="GO" id="GO:0005737">
    <property type="term" value="C:cytoplasm"/>
    <property type="evidence" value="ECO:0007669"/>
    <property type="project" value="TreeGrafter"/>
</dbReference>
<dbReference type="Gene3D" id="1.10.510.10">
    <property type="entry name" value="Transferase(Phosphotransferase) domain 1"/>
    <property type="match status" value="1"/>
</dbReference>
<dbReference type="InterPro" id="IPR000961">
    <property type="entry name" value="AGC-kinase_C"/>
</dbReference>
<dbReference type="PANTHER" id="PTHR24346">
    <property type="entry name" value="MAP/MICROTUBULE AFFINITY-REGULATING KINASE"/>
    <property type="match status" value="1"/>
</dbReference>
<keyword evidence="2" id="KW-0808">Transferase</keyword>
<dbReference type="GO" id="GO:0005524">
    <property type="term" value="F:ATP binding"/>
    <property type="evidence" value="ECO:0007669"/>
    <property type="project" value="UniProtKB-KW"/>
</dbReference>
<dbReference type="EMBL" id="JAKKPZ010000210">
    <property type="protein sequence ID" value="KAI1698635.1"/>
    <property type="molecule type" value="Genomic_DNA"/>
</dbReference>
<sequence length="216" mass="24461">MSSSCLTRQRVLTQKVLQITDFGFSNIDDGTPVSGFIGTITYAAPEVLHAALPGSTATYLRKPTDIWSLGVIIYTMLFRKFPYDCDDRPSLLRLIHSTGVIVPRKHEHVKVGENGLGSPVFLGKAREKLEIRKMLQGMFERDPIARLTIKQIKDHASWNTPSAWIKPGSYPPKFDWEALQSRKFPAPIRPSKDFQKYIDTETLYEFDKVVTEVSTS</sequence>
<dbReference type="SUPFAM" id="SSF56112">
    <property type="entry name" value="Protein kinase-like (PK-like)"/>
    <property type="match status" value="1"/>
</dbReference>
<dbReference type="GO" id="GO:0004674">
    <property type="term" value="F:protein serine/threonine kinase activity"/>
    <property type="evidence" value="ECO:0007669"/>
    <property type="project" value="UniProtKB-KW"/>
</dbReference>
<evidence type="ECO:0000259" key="6">
    <source>
        <dbReference type="PROSITE" id="PS50011"/>
    </source>
</evidence>
<evidence type="ECO:0000256" key="5">
    <source>
        <dbReference type="ARBA" id="ARBA00022840"/>
    </source>
</evidence>
<feature type="domain" description="Protein kinase" evidence="6">
    <location>
        <begin position="1"/>
        <end position="158"/>
    </location>
</feature>
<evidence type="ECO:0000256" key="3">
    <source>
        <dbReference type="ARBA" id="ARBA00022741"/>
    </source>
</evidence>
<comment type="caution">
    <text evidence="8">The sequence shown here is derived from an EMBL/GenBank/DDBJ whole genome shotgun (WGS) entry which is preliminary data.</text>
</comment>
<evidence type="ECO:0000256" key="1">
    <source>
        <dbReference type="ARBA" id="ARBA00022527"/>
    </source>
</evidence>